<proteinExistence type="predicted"/>
<evidence type="ECO:0000313" key="1">
    <source>
        <dbReference type="EMBL" id="MFD2961372.1"/>
    </source>
</evidence>
<name>A0ABW6AWG4_9SPHI</name>
<keyword evidence="2" id="KW-1185">Reference proteome</keyword>
<comment type="caution">
    <text evidence="1">The sequence shown here is derived from an EMBL/GenBank/DDBJ whole genome shotgun (WGS) entry which is preliminary data.</text>
</comment>
<dbReference type="EMBL" id="JBHUPA010000002">
    <property type="protein sequence ID" value="MFD2961372.1"/>
    <property type="molecule type" value="Genomic_DNA"/>
</dbReference>
<evidence type="ECO:0008006" key="3">
    <source>
        <dbReference type="Google" id="ProtNLM"/>
    </source>
</evidence>
<organism evidence="1 2">
    <name type="scientific">Olivibacter jilunii</name>
    <dbReference type="NCBI Taxonomy" id="985016"/>
    <lineage>
        <taxon>Bacteria</taxon>
        <taxon>Pseudomonadati</taxon>
        <taxon>Bacteroidota</taxon>
        <taxon>Sphingobacteriia</taxon>
        <taxon>Sphingobacteriales</taxon>
        <taxon>Sphingobacteriaceae</taxon>
        <taxon>Olivibacter</taxon>
    </lineage>
</organism>
<sequence length="66" mass="7300">MTEEELTSLFDALKKKAIAAHKQGISVTFESNVFVEHEEDVPNPNAKVIGESLLFRIGDTPKDVSK</sequence>
<reference evidence="2" key="1">
    <citation type="journal article" date="2019" name="Int. J. Syst. Evol. Microbiol.">
        <title>The Global Catalogue of Microorganisms (GCM) 10K type strain sequencing project: providing services to taxonomists for standard genome sequencing and annotation.</title>
        <authorList>
            <consortium name="The Broad Institute Genomics Platform"/>
            <consortium name="The Broad Institute Genome Sequencing Center for Infectious Disease"/>
            <person name="Wu L."/>
            <person name="Ma J."/>
        </authorList>
    </citation>
    <scope>NUCLEOTIDE SEQUENCE [LARGE SCALE GENOMIC DNA]</scope>
    <source>
        <strain evidence="2">KCTC 23098</strain>
    </source>
</reference>
<accession>A0ABW6AWG4</accession>
<evidence type="ECO:0000313" key="2">
    <source>
        <dbReference type="Proteomes" id="UP001597560"/>
    </source>
</evidence>
<dbReference type="RefSeq" id="WP_377609532.1">
    <property type="nucleotide sequence ID" value="NZ_JBHUPA010000002.1"/>
</dbReference>
<protein>
    <recommendedName>
        <fullName evidence="3">Amphi-Trp domain-containing protein</fullName>
    </recommendedName>
</protein>
<dbReference type="Proteomes" id="UP001597560">
    <property type="component" value="Unassembled WGS sequence"/>
</dbReference>
<gene>
    <name evidence="1" type="ORF">ACFS6J_06230</name>
</gene>